<dbReference type="Proteomes" id="UP000295680">
    <property type="component" value="Unassembled WGS sequence"/>
</dbReference>
<evidence type="ECO:0000313" key="1">
    <source>
        <dbReference type="EMBL" id="TCO52969.1"/>
    </source>
</evidence>
<gene>
    <name evidence="1" type="ORF">EV192_111163</name>
</gene>
<proteinExistence type="predicted"/>
<protein>
    <submittedName>
        <fullName evidence="1">Uncharacterized protein</fullName>
    </submittedName>
</protein>
<name>A0A4R2JAI0_9PSEU</name>
<dbReference type="EMBL" id="SLWS01000011">
    <property type="protein sequence ID" value="TCO52969.1"/>
    <property type="molecule type" value="Genomic_DNA"/>
</dbReference>
<sequence>MRKGVFGHAIRGINGNQSQARAARAAILLPACGGLLPPFDHGRYRAGGGGGGGPRIGVSQWV</sequence>
<evidence type="ECO:0000313" key="2">
    <source>
        <dbReference type="Proteomes" id="UP000295680"/>
    </source>
</evidence>
<organism evidence="1 2">
    <name type="scientific">Actinocrispum wychmicini</name>
    <dbReference type="NCBI Taxonomy" id="1213861"/>
    <lineage>
        <taxon>Bacteria</taxon>
        <taxon>Bacillati</taxon>
        <taxon>Actinomycetota</taxon>
        <taxon>Actinomycetes</taxon>
        <taxon>Pseudonocardiales</taxon>
        <taxon>Pseudonocardiaceae</taxon>
        <taxon>Actinocrispum</taxon>
    </lineage>
</organism>
<keyword evidence="2" id="KW-1185">Reference proteome</keyword>
<reference evidence="1 2" key="1">
    <citation type="submission" date="2019-03" db="EMBL/GenBank/DDBJ databases">
        <title>Genomic Encyclopedia of Type Strains, Phase IV (KMG-IV): sequencing the most valuable type-strain genomes for metagenomic binning, comparative biology and taxonomic classification.</title>
        <authorList>
            <person name="Goeker M."/>
        </authorList>
    </citation>
    <scope>NUCLEOTIDE SEQUENCE [LARGE SCALE GENOMIC DNA]</scope>
    <source>
        <strain evidence="1 2">DSM 45934</strain>
    </source>
</reference>
<comment type="caution">
    <text evidence="1">The sequence shown here is derived from an EMBL/GenBank/DDBJ whole genome shotgun (WGS) entry which is preliminary data.</text>
</comment>
<accession>A0A4R2JAI0</accession>
<dbReference type="AlphaFoldDB" id="A0A4R2JAI0"/>